<organism evidence="1 2">
    <name type="scientific">Dendrothele bispora (strain CBS 962.96)</name>
    <dbReference type="NCBI Taxonomy" id="1314807"/>
    <lineage>
        <taxon>Eukaryota</taxon>
        <taxon>Fungi</taxon>
        <taxon>Dikarya</taxon>
        <taxon>Basidiomycota</taxon>
        <taxon>Agaricomycotina</taxon>
        <taxon>Agaricomycetes</taxon>
        <taxon>Agaricomycetidae</taxon>
        <taxon>Agaricales</taxon>
        <taxon>Agaricales incertae sedis</taxon>
        <taxon>Dendrothele</taxon>
    </lineage>
</organism>
<dbReference type="OrthoDB" id="6119954at2759"/>
<evidence type="ECO:0000313" key="2">
    <source>
        <dbReference type="Proteomes" id="UP000297245"/>
    </source>
</evidence>
<dbReference type="PANTHER" id="PTHR30575">
    <property type="entry name" value="PEPTIDASE M20"/>
    <property type="match status" value="1"/>
</dbReference>
<dbReference type="EMBL" id="ML181523">
    <property type="protein sequence ID" value="THU75794.1"/>
    <property type="molecule type" value="Genomic_DNA"/>
</dbReference>
<dbReference type="Proteomes" id="UP000297245">
    <property type="component" value="Unassembled WGS sequence"/>
</dbReference>
<dbReference type="Gene3D" id="3.40.630.10">
    <property type="entry name" value="Zn peptidases"/>
    <property type="match status" value="1"/>
</dbReference>
<dbReference type="PANTHER" id="PTHR30575:SF0">
    <property type="entry name" value="XAA-ARG DIPEPTIDASE"/>
    <property type="match status" value="1"/>
</dbReference>
<sequence length="112" mass="12597">MESLNEGKDWTTNIIPDYAKYAIAIRAPTLAEQKAAVKRVSPCLEASALATGCTSKITKREYLYDLRQNEALGEELANVVKARYGRVDYVWGIANASTNFVFLDWEFWSVAE</sequence>
<dbReference type="InterPro" id="IPR052030">
    <property type="entry name" value="Peptidase_M20/M20A_hydrolases"/>
</dbReference>
<dbReference type="SUPFAM" id="SSF55031">
    <property type="entry name" value="Bacterial exopeptidase dimerisation domain"/>
    <property type="match status" value="1"/>
</dbReference>
<protein>
    <submittedName>
        <fullName evidence="1">Uncharacterized protein</fullName>
    </submittedName>
</protein>
<dbReference type="InterPro" id="IPR036264">
    <property type="entry name" value="Bact_exopeptidase_dim_dom"/>
</dbReference>
<keyword evidence="2" id="KW-1185">Reference proteome</keyword>
<dbReference type="Gene3D" id="3.30.70.360">
    <property type="match status" value="1"/>
</dbReference>
<dbReference type="GO" id="GO:0016805">
    <property type="term" value="F:dipeptidase activity"/>
    <property type="evidence" value="ECO:0007669"/>
    <property type="project" value="TreeGrafter"/>
</dbReference>
<accession>A0A4S8KJW4</accession>
<dbReference type="AlphaFoldDB" id="A0A4S8KJW4"/>
<gene>
    <name evidence="1" type="ORF">K435DRAFT_739686</name>
</gene>
<proteinExistence type="predicted"/>
<evidence type="ECO:0000313" key="1">
    <source>
        <dbReference type="EMBL" id="THU75794.1"/>
    </source>
</evidence>
<reference evidence="1 2" key="1">
    <citation type="journal article" date="2019" name="Nat. Ecol. Evol.">
        <title>Megaphylogeny resolves global patterns of mushroom evolution.</title>
        <authorList>
            <person name="Varga T."/>
            <person name="Krizsan K."/>
            <person name="Foldi C."/>
            <person name="Dima B."/>
            <person name="Sanchez-Garcia M."/>
            <person name="Sanchez-Ramirez S."/>
            <person name="Szollosi G.J."/>
            <person name="Szarkandi J.G."/>
            <person name="Papp V."/>
            <person name="Albert L."/>
            <person name="Andreopoulos W."/>
            <person name="Angelini C."/>
            <person name="Antonin V."/>
            <person name="Barry K.W."/>
            <person name="Bougher N.L."/>
            <person name="Buchanan P."/>
            <person name="Buyck B."/>
            <person name="Bense V."/>
            <person name="Catcheside P."/>
            <person name="Chovatia M."/>
            <person name="Cooper J."/>
            <person name="Damon W."/>
            <person name="Desjardin D."/>
            <person name="Finy P."/>
            <person name="Geml J."/>
            <person name="Haridas S."/>
            <person name="Hughes K."/>
            <person name="Justo A."/>
            <person name="Karasinski D."/>
            <person name="Kautmanova I."/>
            <person name="Kiss B."/>
            <person name="Kocsube S."/>
            <person name="Kotiranta H."/>
            <person name="LaButti K.M."/>
            <person name="Lechner B.E."/>
            <person name="Liimatainen K."/>
            <person name="Lipzen A."/>
            <person name="Lukacs Z."/>
            <person name="Mihaltcheva S."/>
            <person name="Morgado L.N."/>
            <person name="Niskanen T."/>
            <person name="Noordeloos M.E."/>
            <person name="Ohm R.A."/>
            <person name="Ortiz-Santana B."/>
            <person name="Ovrebo C."/>
            <person name="Racz N."/>
            <person name="Riley R."/>
            <person name="Savchenko A."/>
            <person name="Shiryaev A."/>
            <person name="Soop K."/>
            <person name="Spirin V."/>
            <person name="Szebenyi C."/>
            <person name="Tomsovsky M."/>
            <person name="Tulloss R.E."/>
            <person name="Uehling J."/>
            <person name="Grigoriev I.V."/>
            <person name="Vagvolgyi C."/>
            <person name="Papp T."/>
            <person name="Martin F.M."/>
            <person name="Miettinen O."/>
            <person name="Hibbett D.S."/>
            <person name="Nagy L.G."/>
        </authorList>
    </citation>
    <scope>NUCLEOTIDE SEQUENCE [LARGE SCALE GENOMIC DNA]</scope>
    <source>
        <strain evidence="1 2">CBS 962.96</strain>
    </source>
</reference>
<name>A0A4S8KJW4_DENBC</name>